<proteinExistence type="predicted"/>
<comment type="caution">
    <text evidence="1">The sequence shown here is derived from an EMBL/GenBank/DDBJ whole genome shotgun (WGS) entry which is preliminary data.</text>
</comment>
<accession>A0ABQ6BCZ0</accession>
<organism evidence="1 2">
    <name type="scientific">Bradyrhizobium iriomotense</name>
    <dbReference type="NCBI Taxonomy" id="441950"/>
    <lineage>
        <taxon>Bacteria</taxon>
        <taxon>Pseudomonadati</taxon>
        <taxon>Pseudomonadota</taxon>
        <taxon>Alphaproteobacteria</taxon>
        <taxon>Hyphomicrobiales</taxon>
        <taxon>Nitrobacteraceae</taxon>
        <taxon>Bradyrhizobium</taxon>
    </lineage>
</organism>
<dbReference type="EMBL" id="BSOW01000077">
    <property type="protein sequence ID" value="GLR92262.1"/>
    <property type="molecule type" value="Genomic_DNA"/>
</dbReference>
<gene>
    <name evidence="1" type="ORF">GCM10007857_89840</name>
</gene>
<sequence>MLASVDWLTRAVDVPDEQVVSARRLRLLRQLRCPVLVVAGGRGIVSAGEAVKLLGDGAGAPIDLQLAIPRMITIDGEEVENFVTADDRIFGWLEHKLVLNSLSNHC</sequence>
<evidence type="ECO:0000313" key="1">
    <source>
        <dbReference type="EMBL" id="GLR92262.1"/>
    </source>
</evidence>
<keyword evidence="2" id="KW-1185">Reference proteome</keyword>
<name>A0ABQ6BCZ0_9BRAD</name>
<dbReference type="Proteomes" id="UP001156905">
    <property type="component" value="Unassembled WGS sequence"/>
</dbReference>
<evidence type="ECO:0000313" key="2">
    <source>
        <dbReference type="Proteomes" id="UP001156905"/>
    </source>
</evidence>
<protein>
    <submittedName>
        <fullName evidence="1">Uncharacterized protein</fullName>
    </submittedName>
</protein>
<reference evidence="2" key="1">
    <citation type="journal article" date="2019" name="Int. J. Syst. Evol. Microbiol.">
        <title>The Global Catalogue of Microorganisms (GCM) 10K type strain sequencing project: providing services to taxonomists for standard genome sequencing and annotation.</title>
        <authorList>
            <consortium name="The Broad Institute Genomics Platform"/>
            <consortium name="The Broad Institute Genome Sequencing Center for Infectious Disease"/>
            <person name="Wu L."/>
            <person name="Ma J."/>
        </authorList>
    </citation>
    <scope>NUCLEOTIDE SEQUENCE [LARGE SCALE GENOMIC DNA]</scope>
    <source>
        <strain evidence="2">NBRC 102520</strain>
    </source>
</reference>